<sequence>MATDLKAAVSDTTIDAGVAPSEVVYEEPSLLRKFLYDLVLWIFTVVFDCFFREIRPRGAFRLPRSGPIIFVAAPHANQFVDPIILMGQVKNETNLRISFLIAEKSHKRKFIGLISRSQMAIPVARAQDSLKSVSGVIRLDPTNNLKVLGENTRFTTDCESRGLVGLPNSLGSAEIADIESDTVMYLKKPFRYSNDQVAEKADALLSSGSPFKTAPRVDQAKVYSRVFEHLSHGQSLGIFPEGGSHDRTDLLPLKAGVAIMALGTMASHPGTKVKIVPCGMNYFHPHKFRSRAIVEFGHPIEVPEELVNRYNSPETSKDAVRELLDVITKALKSVTVTCPDYETLIVVQMARRLYSNNLSSRLSLESIVEMNRRLVLGYQHFKHKPEVQQLKEKILSYNEMLKLMRIPDHLIEEAQPTLAIVTFLRLVANAFQVSILGILALPGFLLFSPVFVATKKISDKKRREALAGSTVKIKGIDVLATWKILVSLGFAPILYTFYSVLGTYILKTRYQFETSVIYTFFGLYLVSVVITYSALVFGDKGMDNFKSLRPLWLALIDKKGILKLRETREELSREITQAVNDFGPELFPDFSLLDYQEKQEAKRKARESRRRRRERKRDTTTTLDTSDEEEEFKTQELRNRRASRKAKAQALMGAPSLLELGSVPIFSNDNGDIGTSSVGITSASEAEPSTAETSEAEADEPKLGNLIRDQIFENREKNL</sequence>
<dbReference type="SMART" id="SM00563">
    <property type="entry name" value="PlsC"/>
    <property type="match status" value="1"/>
</dbReference>
<gene>
    <name evidence="4" type="ORF">KUCA_T00004132001</name>
</gene>
<dbReference type="InterPro" id="IPR052744">
    <property type="entry name" value="GPAT/DAPAT"/>
</dbReference>
<dbReference type="OrthoDB" id="2427554at2759"/>
<feature type="compositionally biased region" description="Low complexity" evidence="1">
    <location>
        <begin position="681"/>
        <end position="693"/>
    </location>
</feature>
<dbReference type="EMBL" id="HG793129">
    <property type="protein sequence ID" value="CDK28151.1"/>
    <property type="molecule type" value="Genomic_DNA"/>
</dbReference>
<accession>W6MNF0</accession>
<protein>
    <recommendedName>
        <fullName evidence="3">Phospholipid/glycerol acyltransferase domain-containing protein</fullName>
    </recommendedName>
</protein>
<dbReference type="GO" id="GO:0016287">
    <property type="term" value="F:glycerone-phosphate O-acyltransferase activity"/>
    <property type="evidence" value="ECO:0007669"/>
    <property type="project" value="EnsemblFungi"/>
</dbReference>
<feature type="transmembrane region" description="Helical" evidence="2">
    <location>
        <begin position="434"/>
        <end position="453"/>
    </location>
</feature>
<evidence type="ECO:0000256" key="2">
    <source>
        <dbReference type="SAM" id="Phobius"/>
    </source>
</evidence>
<feature type="region of interest" description="Disordered" evidence="1">
    <location>
        <begin position="670"/>
        <end position="719"/>
    </location>
</feature>
<dbReference type="CDD" id="cd07992">
    <property type="entry name" value="LPLAT_AAK14816-like"/>
    <property type="match status" value="1"/>
</dbReference>
<dbReference type="Pfam" id="PF01553">
    <property type="entry name" value="Acyltransferase"/>
    <property type="match status" value="1"/>
</dbReference>
<dbReference type="RefSeq" id="XP_022460141.1">
    <property type="nucleotide sequence ID" value="XM_022600835.1"/>
</dbReference>
<dbReference type="STRING" id="1382522.W6MNF0"/>
<feature type="compositionally biased region" description="Polar residues" evidence="1">
    <location>
        <begin position="670"/>
        <end position="680"/>
    </location>
</feature>
<feature type="domain" description="Phospholipid/glycerol acyltransferase" evidence="3">
    <location>
        <begin position="69"/>
        <end position="283"/>
    </location>
</feature>
<feature type="transmembrane region" description="Helical" evidence="2">
    <location>
        <begin position="517"/>
        <end position="537"/>
    </location>
</feature>
<dbReference type="Proteomes" id="UP000019384">
    <property type="component" value="Unassembled WGS sequence"/>
</dbReference>
<proteinExistence type="predicted"/>
<evidence type="ECO:0000256" key="1">
    <source>
        <dbReference type="SAM" id="MobiDB-lite"/>
    </source>
</evidence>
<feature type="compositionally biased region" description="Basic residues" evidence="1">
    <location>
        <begin position="603"/>
        <end position="615"/>
    </location>
</feature>
<dbReference type="GO" id="GO:0004366">
    <property type="term" value="F:glycerol-3-phosphate O-acyltransferase activity"/>
    <property type="evidence" value="ECO:0007669"/>
    <property type="project" value="EnsemblFungi"/>
</dbReference>
<feature type="region of interest" description="Disordered" evidence="1">
    <location>
        <begin position="601"/>
        <end position="648"/>
    </location>
</feature>
<dbReference type="AlphaFoldDB" id="W6MNF0"/>
<keyword evidence="2" id="KW-0812">Transmembrane</keyword>
<feature type="transmembrane region" description="Helical" evidence="2">
    <location>
        <begin position="484"/>
        <end position="505"/>
    </location>
</feature>
<name>W6MNF0_9ASCO</name>
<dbReference type="PANTHER" id="PTHR31605">
    <property type="entry name" value="GLYCEROL-3-PHOSPHATE O-ACYLTRANSFERASE 1"/>
    <property type="match status" value="1"/>
</dbReference>
<reference evidence="4" key="2">
    <citation type="submission" date="2014-02" db="EMBL/GenBank/DDBJ databases">
        <title>Complete DNA sequence of /Kuraishia capsulata/ illustrates novel genomic features among budding yeasts (/Saccharomycotina/).</title>
        <authorList>
            <person name="Morales L."/>
            <person name="Noel B."/>
            <person name="Porcel B."/>
            <person name="Marcet-Houben M."/>
            <person name="Hullo M-F."/>
            <person name="Sacerdot C."/>
            <person name="Tekaia F."/>
            <person name="Leh-Louis V."/>
            <person name="Despons L."/>
            <person name="Khanna V."/>
            <person name="Aury J-M."/>
            <person name="Barbe V."/>
            <person name="Couloux A."/>
            <person name="Labadie K."/>
            <person name="Pelletier E."/>
            <person name="Souciet J-L."/>
            <person name="Boekhout T."/>
            <person name="Gabaldon T."/>
            <person name="Wincker P."/>
            <person name="Dujon B."/>
        </authorList>
    </citation>
    <scope>NUCLEOTIDE SEQUENCE</scope>
    <source>
        <strain evidence="4">CBS 1993</strain>
    </source>
</reference>
<evidence type="ECO:0000313" key="4">
    <source>
        <dbReference type="EMBL" id="CDK28151.1"/>
    </source>
</evidence>
<dbReference type="GeneID" id="34521529"/>
<keyword evidence="5" id="KW-1185">Reference proteome</keyword>
<reference evidence="4" key="1">
    <citation type="submission" date="2013-12" db="EMBL/GenBank/DDBJ databases">
        <authorList>
            <person name="Genoscope - CEA"/>
        </authorList>
    </citation>
    <scope>NUCLEOTIDE SEQUENCE</scope>
    <source>
        <strain evidence="4">CBS 1993</strain>
    </source>
</reference>
<dbReference type="InterPro" id="IPR002123">
    <property type="entry name" value="Plipid/glycerol_acylTrfase"/>
</dbReference>
<dbReference type="GO" id="GO:0005783">
    <property type="term" value="C:endoplasmic reticulum"/>
    <property type="evidence" value="ECO:0007669"/>
    <property type="project" value="EnsemblFungi"/>
</dbReference>
<dbReference type="HOGENOM" id="CLU_007860_1_0_1"/>
<dbReference type="PANTHER" id="PTHR31605:SF0">
    <property type="entry name" value="GLYCEROL-3-PHOSPHATE O-ACYLTRANSFERASE 1"/>
    <property type="match status" value="1"/>
</dbReference>
<keyword evidence="2" id="KW-1133">Transmembrane helix</keyword>
<evidence type="ECO:0000259" key="3">
    <source>
        <dbReference type="SMART" id="SM00563"/>
    </source>
</evidence>
<keyword evidence="2" id="KW-0472">Membrane</keyword>
<evidence type="ECO:0000313" key="5">
    <source>
        <dbReference type="Proteomes" id="UP000019384"/>
    </source>
</evidence>
<dbReference type="GO" id="GO:0008654">
    <property type="term" value="P:phospholipid biosynthetic process"/>
    <property type="evidence" value="ECO:0007669"/>
    <property type="project" value="EnsemblFungi"/>
</dbReference>
<feature type="compositionally biased region" description="Basic and acidic residues" evidence="1">
    <location>
        <begin position="710"/>
        <end position="719"/>
    </location>
</feature>
<organism evidence="4 5">
    <name type="scientific">Kuraishia capsulata CBS 1993</name>
    <dbReference type="NCBI Taxonomy" id="1382522"/>
    <lineage>
        <taxon>Eukaryota</taxon>
        <taxon>Fungi</taxon>
        <taxon>Dikarya</taxon>
        <taxon>Ascomycota</taxon>
        <taxon>Saccharomycotina</taxon>
        <taxon>Pichiomycetes</taxon>
        <taxon>Pichiales</taxon>
        <taxon>Pichiaceae</taxon>
        <taxon>Kuraishia</taxon>
    </lineage>
</organism>
<dbReference type="SUPFAM" id="SSF69593">
    <property type="entry name" value="Glycerol-3-phosphate (1)-acyltransferase"/>
    <property type="match status" value="1"/>
</dbReference>